<evidence type="ECO:0000256" key="1">
    <source>
        <dbReference type="ARBA" id="ARBA00022729"/>
    </source>
</evidence>
<keyword evidence="2" id="KW-0472">Membrane</keyword>
<dbReference type="AlphaFoldDB" id="A0A3B0RTE0"/>
<reference evidence="4" key="1">
    <citation type="submission" date="2018-06" db="EMBL/GenBank/DDBJ databases">
        <authorList>
            <person name="Zhirakovskaya E."/>
        </authorList>
    </citation>
    <scope>NUCLEOTIDE SEQUENCE</scope>
</reference>
<feature type="domain" description="ASPIC/UnbV" evidence="3">
    <location>
        <begin position="466"/>
        <end position="528"/>
    </location>
</feature>
<evidence type="ECO:0000259" key="3">
    <source>
        <dbReference type="Pfam" id="PF07593"/>
    </source>
</evidence>
<organism evidence="4">
    <name type="scientific">hydrothermal vent metagenome</name>
    <dbReference type="NCBI Taxonomy" id="652676"/>
    <lineage>
        <taxon>unclassified sequences</taxon>
        <taxon>metagenomes</taxon>
        <taxon>ecological metagenomes</taxon>
    </lineage>
</organism>
<evidence type="ECO:0000256" key="2">
    <source>
        <dbReference type="SAM" id="Phobius"/>
    </source>
</evidence>
<keyword evidence="1" id="KW-0732">Signal</keyword>
<protein>
    <recommendedName>
        <fullName evidence="3">ASPIC/UnbV domain-containing protein</fullName>
    </recommendedName>
</protein>
<gene>
    <name evidence="4" type="ORF">MNBD_ALPHA05-1426</name>
</gene>
<dbReference type="Pfam" id="PF13517">
    <property type="entry name" value="FG-GAP_3"/>
    <property type="match status" value="2"/>
</dbReference>
<accession>A0A3B0RTE0</accession>
<keyword evidence="2" id="KW-0812">Transmembrane</keyword>
<sequence>MRARVFIIGFGCVSLIAIGVVAGLATTGGAAFRLWQLEWKKQGETDLRFVEVSLPFTHETDLDNSLPFMAAAAIDVDGDGVDEIFLGGGKGQADAIFGYEGGAFRSLGDSYSFEKGDADATHGAASIDVDNDGRVDLFVARESGVWLHMNVGNGFTSQNLNLPLADNTTPLSIALGDVNKDGAVDLYISGYLKNELVEGQTIFTGDYGGYSYLFINRGDNSWRDVSEQAGVWRQHNTFTAMFVDIDNDMDSDLVIAQDTGVVEIYDNTGAFPMRRVDNPSVNSYPMGIAAGDYDNDGLIDFYFSNVGHTMPETMLRGDLDEDAPFNASYVLFENQGDKEFVDVAKQTRTARIGFGWGVVFADMNLDGREDLLAAQNYARFPGKEFLHKYTCKIMLQYPDGKFMPVEKRAGAINRNYAVAPVVSDFNDDGRPDLVWANIAGTAKAFISGVDTGNWLKVRLPDTTASLGAIVTVTTPDGMVRTKQFTASQGLGSDQSAEMIFGLGDATEATVEARFQNGVVKQHDNGTAGERIAMSAKR</sequence>
<dbReference type="InterPro" id="IPR027039">
    <property type="entry name" value="Crtac1"/>
</dbReference>
<dbReference type="InterPro" id="IPR013517">
    <property type="entry name" value="FG-GAP"/>
</dbReference>
<dbReference type="EMBL" id="UOEH01000158">
    <property type="protein sequence ID" value="VAV95179.1"/>
    <property type="molecule type" value="Genomic_DNA"/>
</dbReference>
<dbReference type="Pfam" id="PF07593">
    <property type="entry name" value="UnbV_ASPIC"/>
    <property type="match status" value="1"/>
</dbReference>
<proteinExistence type="predicted"/>
<dbReference type="SUPFAM" id="SSF69318">
    <property type="entry name" value="Integrin alpha N-terminal domain"/>
    <property type="match status" value="1"/>
</dbReference>
<feature type="transmembrane region" description="Helical" evidence="2">
    <location>
        <begin position="6"/>
        <end position="32"/>
    </location>
</feature>
<dbReference type="InterPro" id="IPR011519">
    <property type="entry name" value="UnbV_ASPIC"/>
</dbReference>
<evidence type="ECO:0000313" key="4">
    <source>
        <dbReference type="EMBL" id="VAV95179.1"/>
    </source>
</evidence>
<dbReference type="PANTHER" id="PTHR16026">
    <property type="entry name" value="CARTILAGE ACIDIC PROTEIN 1"/>
    <property type="match status" value="1"/>
</dbReference>
<dbReference type="Gene3D" id="2.130.10.130">
    <property type="entry name" value="Integrin alpha, N-terminal"/>
    <property type="match status" value="2"/>
</dbReference>
<name>A0A3B0RTE0_9ZZZZ</name>
<dbReference type="InterPro" id="IPR028994">
    <property type="entry name" value="Integrin_alpha_N"/>
</dbReference>
<keyword evidence="2" id="KW-1133">Transmembrane helix</keyword>
<dbReference type="PANTHER" id="PTHR16026:SF0">
    <property type="entry name" value="CARTILAGE ACIDIC PROTEIN 1"/>
    <property type="match status" value="1"/>
</dbReference>